<evidence type="ECO:0000256" key="1">
    <source>
        <dbReference type="SAM" id="Phobius"/>
    </source>
</evidence>
<evidence type="ECO:0000259" key="3">
    <source>
        <dbReference type="Pfam" id="PF18203"/>
    </source>
</evidence>
<feature type="domain" description="Bacterial repeat" evidence="4">
    <location>
        <begin position="691"/>
        <end position="756"/>
    </location>
</feature>
<organism evidence="5 6">
    <name type="scientific">Vandammella animalimorsus</name>
    <dbReference type="NCBI Taxonomy" id="2029117"/>
    <lineage>
        <taxon>Bacteria</taxon>
        <taxon>Pseudomonadati</taxon>
        <taxon>Pseudomonadota</taxon>
        <taxon>Betaproteobacteria</taxon>
        <taxon>Burkholderiales</taxon>
        <taxon>Comamonadaceae</taxon>
        <taxon>Vandammella</taxon>
    </lineage>
</organism>
<dbReference type="Pfam" id="PF18998">
    <property type="entry name" value="Flg_new_2"/>
    <property type="match status" value="5"/>
</dbReference>
<keyword evidence="1" id="KW-0812">Transmembrane</keyword>
<evidence type="ECO:0000313" key="5">
    <source>
        <dbReference type="EMBL" id="PAT41039.1"/>
    </source>
</evidence>
<keyword evidence="1" id="KW-1133">Transmembrane helix</keyword>
<keyword evidence="2" id="KW-0732">Signal</keyword>
<gene>
    <name evidence="5" type="ORF">CK621_13330</name>
</gene>
<feature type="chain" id="PRO_5012019352" description="IPTL-CTERM protein sorting domain-containing protein" evidence="2">
    <location>
        <begin position="47"/>
        <end position="936"/>
    </location>
</feature>
<dbReference type="AlphaFoldDB" id="A0A2A2ATQ9"/>
<dbReference type="InterPro" id="IPR026442">
    <property type="entry name" value="IPTL_CTERM"/>
</dbReference>
<dbReference type="InterPro" id="IPR013431">
    <property type="entry name" value="Delta_60_rpt"/>
</dbReference>
<dbReference type="NCBIfam" id="TIGR04174">
    <property type="entry name" value="IPTL_CTERM"/>
    <property type="match status" value="1"/>
</dbReference>
<comment type="caution">
    <text evidence="5">The sequence shown here is derived from an EMBL/GenBank/DDBJ whole genome shotgun (WGS) entry which is preliminary data.</text>
</comment>
<accession>A0A2A2ATQ9</accession>
<feature type="domain" description="IPTL-CTERM protein sorting" evidence="3">
    <location>
        <begin position="905"/>
        <end position="932"/>
    </location>
</feature>
<dbReference type="InterPro" id="IPR044060">
    <property type="entry name" value="Bacterial_rp_domain"/>
</dbReference>
<dbReference type="NCBIfam" id="TIGR02608">
    <property type="entry name" value="delta_60_rpt"/>
    <property type="match status" value="4"/>
</dbReference>
<feature type="domain" description="Bacterial repeat" evidence="4">
    <location>
        <begin position="470"/>
        <end position="538"/>
    </location>
</feature>
<evidence type="ECO:0000259" key="4">
    <source>
        <dbReference type="Pfam" id="PF18998"/>
    </source>
</evidence>
<dbReference type="Pfam" id="PF17164">
    <property type="entry name" value="DUF5122"/>
    <property type="match status" value="4"/>
</dbReference>
<sequence>MHPSQAARPLPQLFPPPPRKFERLRRLARWAAGAALALGAAATAQAQHWKLDASFKADQGSTHAMVQHDGKLWATFLTELVRLNVNSGADEQRLDGKGGPVFALALQADGKLLAAGGFTEFPVGEPASRVVRLNPDGTRDTSFTSPTISALLPHNQLVKHLAVQADGKILIAGNFGQVDGAPAHGLARLNADGSRDASFQNTLPDHFLAGGLLLLPNGQILAGANNGQLYRLNPDGSLANDGLAYVASGVTMLHRLASGKILVGGGFTYVEHKPYERLLRLNADGTLDTSFANPRIQGGSEQVQAVQELPNGQILIGGNFTQVHGQAREHLALLNADGTLDNQFNAPAVDGVITYSRGISSFLLQDSGKLLVGGWFSMRDGTVMRSDVVRLIPPATHAITTAISPAGSGTVTCSPSSVFEGGNATCTATANAGYTFSAFSGDCTGATCTLTNVTSPKSVTANFTTTHAITTAISPKGSGTVGCSPNPVPNGSIAICKATAKKGFVFDSFSGDCTGTSSTCALTNVTSAQHVTAKFTAKATTHAITATANPPAGGTVSCTPNPVPNGGDATCTATANAGFAFDSFSGDCTGATCALTNVTSPKSVTAKFTATATTHAITATANPAAGGTVSCAPNPVPNGSNATCTATANTGYTFTSFSGDCTGTTCALTNVSSPKSVTANFTATPSTHAITATANPAAGGTVSCTPNPVPNGGDATCTATANTGFAFDGFSGDCTGATCALTNVTSAKSVTAAFKDVRRRFEGTTAPPSGAGAPAVATFTGGGASCRFDAGSTAFIAAPAAPPSGQSLPHGAFRFKLTGCDVGSTVTMSVQWPGAVGGALKYGRASASATADSFYAHPGISASGNTTSITLTDGGLGDADNAANGEISDPLAATTAIAAGPMGVTAVPTLGHWGLMLLGLAAAGLGARRLRHKKAA</sequence>
<feature type="domain" description="Bacterial repeat" evidence="4">
    <location>
        <begin position="400"/>
        <end position="465"/>
    </location>
</feature>
<dbReference type="Pfam" id="PF18203">
    <property type="entry name" value="IPTL-CTERM"/>
    <property type="match status" value="1"/>
</dbReference>
<name>A0A2A2ATQ9_9BURK</name>
<feature type="domain" description="Bacterial repeat" evidence="4">
    <location>
        <begin position="618"/>
        <end position="684"/>
    </location>
</feature>
<proteinExistence type="predicted"/>
<reference evidence="5 6" key="1">
    <citation type="submission" date="2017-08" db="EMBL/GenBank/DDBJ databases">
        <title>WGS of Clinical strains of the CDC Group NO-1 linked to zoonotic infections in humans.</title>
        <authorList>
            <person name="Bernier A.-M."/>
            <person name="Bernard K."/>
        </authorList>
    </citation>
    <scope>NUCLEOTIDE SEQUENCE [LARGE SCALE GENOMIC DNA]</scope>
    <source>
        <strain evidence="5 6">NML120219</strain>
    </source>
</reference>
<dbReference type="InterPro" id="IPR053784">
    <property type="entry name" value="Choice_anch_U_dom"/>
</dbReference>
<evidence type="ECO:0000256" key="2">
    <source>
        <dbReference type="SAM" id="SignalP"/>
    </source>
</evidence>
<dbReference type="Proteomes" id="UP000218439">
    <property type="component" value="Unassembled WGS sequence"/>
</dbReference>
<feature type="signal peptide" evidence="2">
    <location>
        <begin position="1"/>
        <end position="46"/>
    </location>
</feature>
<dbReference type="InterPro" id="IPR011043">
    <property type="entry name" value="Gal_Oxase/kelch_b-propeller"/>
</dbReference>
<protein>
    <recommendedName>
        <fullName evidence="7">IPTL-CTERM protein sorting domain-containing protein</fullName>
    </recommendedName>
</protein>
<keyword evidence="1" id="KW-0472">Membrane</keyword>
<evidence type="ECO:0008006" key="7">
    <source>
        <dbReference type="Google" id="ProtNLM"/>
    </source>
</evidence>
<feature type="domain" description="Bacterial repeat" evidence="4">
    <location>
        <begin position="545"/>
        <end position="611"/>
    </location>
</feature>
<dbReference type="SUPFAM" id="SSF50965">
    <property type="entry name" value="Galactose oxidase, central domain"/>
    <property type="match status" value="1"/>
</dbReference>
<dbReference type="Gene3D" id="2.80.10.50">
    <property type="match status" value="3"/>
</dbReference>
<dbReference type="EMBL" id="NSJE01000029">
    <property type="protein sequence ID" value="PAT41039.1"/>
    <property type="molecule type" value="Genomic_DNA"/>
</dbReference>
<dbReference type="NCBIfam" id="NF041766">
    <property type="entry name" value="choice_anch_U"/>
    <property type="match status" value="1"/>
</dbReference>
<evidence type="ECO:0000313" key="6">
    <source>
        <dbReference type="Proteomes" id="UP000218439"/>
    </source>
</evidence>
<feature type="transmembrane region" description="Helical" evidence="1">
    <location>
        <begin position="910"/>
        <end position="927"/>
    </location>
</feature>